<keyword evidence="4" id="KW-0233">DNA recombination</keyword>
<dbReference type="Proteomes" id="UP001239019">
    <property type="component" value="Unassembled WGS sequence"/>
</dbReference>
<dbReference type="InterPro" id="IPR050090">
    <property type="entry name" value="Tyrosine_recombinase_XerCD"/>
</dbReference>
<dbReference type="RefSeq" id="WP_306727768.1">
    <property type="nucleotide sequence ID" value="NZ_JAVDDT010000002.1"/>
</dbReference>
<name>A0ABU0W5R8_9GAMM</name>
<dbReference type="InterPro" id="IPR011010">
    <property type="entry name" value="DNA_brk_join_enz"/>
</dbReference>
<dbReference type="PROSITE" id="PS51898">
    <property type="entry name" value="TYR_RECOMBINASE"/>
    <property type="match status" value="1"/>
</dbReference>
<sequence>MDKMIPFHARPVAQPGELTLLCRRYLQRLQRRGRAEETLRAYSCDLGQFVGWCQQRGLLTATAVGSRHIEDWLDALVTGEGMTLRTAARKLETVRGLYKYVCAQGLLEPHANPMHQVDPPRYHHEPVIAPPAREIERLIDAIDTRTPMGLRDRAMLMLLYDAALRCQGVVSLDLYRPDATRRCQVQPDGLIWYRAKGGRLEQGLCGEATLEAVNDWLAVRRHYTRSAVPTEALFINRTGKRIRRQTIYNRVKALGETHGLHGLHPHMLRHRRLGDLYDKLDARAAADVAGHTDPATTIRTYGSVSRQRLRERVQRECPVGVEQRRAG</sequence>
<accession>A0ABU0W5R8</accession>
<keyword evidence="9" id="KW-1185">Reference proteome</keyword>
<organism evidence="8 9">
    <name type="scientific">Natronospira bacteriovora</name>
    <dbReference type="NCBI Taxonomy" id="3069753"/>
    <lineage>
        <taxon>Bacteria</taxon>
        <taxon>Pseudomonadati</taxon>
        <taxon>Pseudomonadota</taxon>
        <taxon>Gammaproteobacteria</taxon>
        <taxon>Natronospirales</taxon>
        <taxon>Natronospiraceae</taxon>
        <taxon>Natronospira</taxon>
    </lineage>
</organism>
<feature type="domain" description="Core-binding (CB)" evidence="7">
    <location>
        <begin position="16"/>
        <end position="102"/>
    </location>
</feature>
<dbReference type="InterPro" id="IPR044068">
    <property type="entry name" value="CB"/>
</dbReference>
<evidence type="ECO:0000256" key="1">
    <source>
        <dbReference type="ARBA" id="ARBA00022829"/>
    </source>
</evidence>
<dbReference type="PANTHER" id="PTHR30349:SF81">
    <property type="entry name" value="TYROSINE RECOMBINASE XERC"/>
    <property type="match status" value="1"/>
</dbReference>
<proteinExistence type="predicted"/>
<dbReference type="InterPro" id="IPR010998">
    <property type="entry name" value="Integrase_recombinase_N"/>
</dbReference>
<evidence type="ECO:0000256" key="4">
    <source>
        <dbReference type="ARBA" id="ARBA00023172"/>
    </source>
</evidence>
<keyword evidence="1" id="KW-0159">Chromosome partition</keyword>
<evidence type="ECO:0000256" key="3">
    <source>
        <dbReference type="ARBA" id="ARBA00023125"/>
    </source>
</evidence>
<dbReference type="Gene3D" id="1.10.443.10">
    <property type="entry name" value="Intergrase catalytic core"/>
    <property type="match status" value="1"/>
</dbReference>
<evidence type="ECO:0000259" key="7">
    <source>
        <dbReference type="PROSITE" id="PS51900"/>
    </source>
</evidence>
<dbReference type="PANTHER" id="PTHR30349">
    <property type="entry name" value="PHAGE INTEGRASE-RELATED"/>
    <property type="match status" value="1"/>
</dbReference>
<reference evidence="8 9" key="1">
    <citation type="submission" date="2023-08" db="EMBL/GenBank/DDBJ databases">
        <title>Whole-genome sequencing of halo(alkali)philic microorganisms from hypersaline lakes.</title>
        <authorList>
            <person name="Sorokin D.Y."/>
            <person name="Abbas B."/>
            <person name="Merkel A.Y."/>
        </authorList>
    </citation>
    <scope>NUCLEOTIDE SEQUENCE [LARGE SCALE GENOMIC DNA]</scope>
    <source>
        <strain evidence="8 9">AB-CW4</strain>
    </source>
</reference>
<dbReference type="EMBL" id="JAVDDT010000002">
    <property type="protein sequence ID" value="MDQ2069284.1"/>
    <property type="molecule type" value="Genomic_DNA"/>
</dbReference>
<evidence type="ECO:0000313" key="9">
    <source>
        <dbReference type="Proteomes" id="UP001239019"/>
    </source>
</evidence>
<keyword evidence="2" id="KW-0229">DNA integration</keyword>
<dbReference type="Gene3D" id="1.10.150.130">
    <property type="match status" value="1"/>
</dbReference>
<dbReference type="InterPro" id="IPR002104">
    <property type="entry name" value="Integrase_catalytic"/>
</dbReference>
<evidence type="ECO:0000313" key="8">
    <source>
        <dbReference type="EMBL" id="MDQ2069284.1"/>
    </source>
</evidence>
<dbReference type="PROSITE" id="PS51900">
    <property type="entry name" value="CB"/>
    <property type="match status" value="1"/>
</dbReference>
<dbReference type="Pfam" id="PF00589">
    <property type="entry name" value="Phage_integrase"/>
    <property type="match status" value="1"/>
</dbReference>
<dbReference type="InterPro" id="IPR004107">
    <property type="entry name" value="Integrase_SAM-like_N"/>
</dbReference>
<comment type="caution">
    <text evidence="8">The sequence shown here is derived from an EMBL/GenBank/DDBJ whole genome shotgun (WGS) entry which is preliminary data.</text>
</comment>
<evidence type="ECO:0000259" key="6">
    <source>
        <dbReference type="PROSITE" id="PS51898"/>
    </source>
</evidence>
<gene>
    <name evidence="8" type="ORF">RBH19_05320</name>
</gene>
<feature type="domain" description="Tyr recombinase" evidence="6">
    <location>
        <begin position="124"/>
        <end position="314"/>
    </location>
</feature>
<dbReference type="SUPFAM" id="SSF56349">
    <property type="entry name" value="DNA breaking-rejoining enzymes"/>
    <property type="match status" value="1"/>
</dbReference>
<keyword evidence="3 5" id="KW-0238">DNA-binding</keyword>
<dbReference type="InterPro" id="IPR013762">
    <property type="entry name" value="Integrase-like_cat_sf"/>
</dbReference>
<protein>
    <submittedName>
        <fullName evidence="8">Tyrosine-type recombinase/integrase</fullName>
    </submittedName>
</protein>
<evidence type="ECO:0000256" key="5">
    <source>
        <dbReference type="PROSITE-ProRule" id="PRU01248"/>
    </source>
</evidence>
<evidence type="ECO:0000256" key="2">
    <source>
        <dbReference type="ARBA" id="ARBA00022908"/>
    </source>
</evidence>
<dbReference type="Pfam" id="PF02899">
    <property type="entry name" value="Phage_int_SAM_1"/>
    <property type="match status" value="1"/>
</dbReference>